<dbReference type="PROSITE" id="PS50404">
    <property type="entry name" value="GST_NTER"/>
    <property type="match status" value="1"/>
</dbReference>
<evidence type="ECO:0000313" key="3">
    <source>
        <dbReference type="Proteomes" id="UP000641206"/>
    </source>
</evidence>
<dbReference type="Gene3D" id="3.40.30.10">
    <property type="entry name" value="Glutaredoxin"/>
    <property type="match status" value="1"/>
</dbReference>
<proteinExistence type="predicted"/>
<accession>A0ABQ2P0A0</accession>
<comment type="caution">
    <text evidence="2">The sequence shown here is derived from an EMBL/GenBank/DDBJ whole genome shotgun (WGS) entry which is preliminary data.</text>
</comment>
<dbReference type="InterPro" id="IPR004045">
    <property type="entry name" value="Glutathione_S-Trfase_N"/>
</dbReference>
<organism evidence="2 3">
    <name type="scientific">Oceanobacillus neutriphilus</name>
    <dbReference type="NCBI Taxonomy" id="531815"/>
    <lineage>
        <taxon>Bacteria</taxon>
        <taxon>Bacillati</taxon>
        <taxon>Bacillota</taxon>
        <taxon>Bacilli</taxon>
        <taxon>Bacillales</taxon>
        <taxon>Bacillaceae</taxon>
        <taxon>Oceanobacillus</taxon>
    </lineage>
</organism>
<dbReference type="InterPro" id="IPR036249">
    <property type="entry name" value="Thioredoxin-like_sf"/>
</dbReference>
<dbReference type="Proteomes" id="UP000641206">
    <property type="component" value="Unassembled WGS sequence"/>
</dbReference>
<name>A0ABQ2P0A0_9BACI</name>
<evidence type="ECO:0000259" key="1">
    <source>
        <dbReference type="PROSITE" id="PS50404"/>
    </source>
</evidence>
<keyword evidence="3" id="KW-1185">Reference proteome</keyword>
<evidence type="ECO:0000313" key="2">
    <source>
        <dbReference type="EMBL" id="GGP14805.1"/>
    </source>
</evidence>
<dbReference type="Pfam" id="PF00462">
    <property type="entry name" value="Glutaredoxin"/>
    <property type="match status" value="1"/>
</dbReference>
<feature type="domain" description="GST N-terminal" evidence="1">
    <location>
        <begin position="2"/>
        <end position="89"/>
    </location>
</feature>
<sequence length="95" mass="10934">MKKVTLFVSEGSEASDRVKAFLDKNDVTYELKNVTKNKDYLKELQEMKVFGTPTIFIDGKKIEGNQENKILYELGLISDPSDDTFSFENVFKSRE</sequence>
<reference evidence="3" key="1">
    <citation type="journal article" date="2019" name="Int. J. Syst. Evol. Microbiol.">
        <title>The Global Catalogue of Microorganisms (GCM) 10K type strain sequencing project: providing services to taxonomists for standard genome sequencing and annotation.</title>
        <authorList>
            <consortium name="The Broad Institute Genomics Platform"/>
            <consortium name="The Broad Institute Genome Sequencing Center for Infectious Disease"/>
            <person name="Wu L."/>
            <person name="Ma J."/>
        </authorList>
    </citation>
    <scope>NUCLEOTIDE SEQUENCE [LARGE SCALE GENOMIC DNA]</scope>
    <source>
        <strain evidence="3">CGMCC 1.7693</strain>
    </source>
</reference>
<gene>
    <name evidence="2" type="ORF">GCM10011346_40280</name>
</gene>
<dbReference type="InterPro" id="IPR002109">
    <property type="entry name" value="Glutaredoxin"/>
</dbReference>
<dbReference type="EMBL" id="BMLW01000013">
    <property type="protein sequence ID" value="GGP14805.1"/>
    <property type="molecule type" value="Genomic_DNA"/>
</dbReference>
<dbReference type="SUPFAM" id="SSF52833">
    <property type="entry name" value="Thioredoxin-like"/>
    <property type="match status" value="1"/>
</dbReference>
<dbReference type="PROSITE" id="PS51354">
    <property type="entry name" value="GLUTAREDOXIN_2"/>
    <property type="match status" value="1"/>
</dbReference>
<protein>
    <recommendedName>
        <fullName evidence="1">GST N-terminal domain-containing protein</fullName>
    </recommendedName>
</protein>
<dbReference type="RefSeq" id="WP_188736535.1">
    <property type="nucleotide sequence ID" value="NZ_BMLW01000013.1"/>
</dbReference>